<dbReference type="InterPro" id="IPR012373">
    <property type="entry name" value="Ferrdict_sens_TM"/>
</dbReference>
<feature type="domain" description="FecR protein" evidence="2">
    <location>
        <begin position="144"/>
        <end position="234"/>
    </location>
</feature>
<dbReference type="PANTHER" id="PTHR30273:SF2">
    <property type="entry name" value="PROTEIN FECR"/>
    <property type="match status" value="1"/>
</dbReference>
<dbReference type="InterPro" id="IPR006860">
    <property type="entry name" value="FecR"/>
</dbReference>
<dbReference type="RefSeq" id="WP_158571954.1">
    <property type="nucleotide sequence ID" value="NZ_BMPA01000014.1"/>
</dbReference>
<dbReference type="EMBL" id="JAATLI010000015">
    <property type="protein sequence ID" value="NJC20159.1"/>
    <property type="molecule type" value="Genomic_DNA"/>
</dbReference>
<dbReference type="Gene3D" id="3.55.50.30">
    <property type="match status" value="1"/>
</dbReference>
<evidence type="ECO:0008006" key="6">
    <source>
        <dbReference type="Google" id="ProtNLM"/>
    </source>
</evidence>
<evidence type="ECO:0000313" key="5">
    <source>
        <dbReference type="Proteomes" id="UP000576368"/>
    </source>
</evidence>
<accession>A0A7X6BL74</accession>
<dbReference type="GO" id="GO:0016989">
    <property type="term" value="F:sigma factor antagonist activity"/>
    <property type="evidence" value="ECO:0007669"/>
    <property type="project" value="TreeGrafter"/>
</dbReference>
<feature type="domain" description="Protein FecR C-terminal" evidence="3">
    <location>
        <begin position="275"/>
        <end position="343"/>
    </location>
</feature>
<comment type="caution">
    <text evidence="4">The sequence shown here is derived from an EMBL/GenBank/DDBJ whole genome shotgun (WGS) entry which is preliminary data.</text>
</comment>
<reference evidence="4 5" key="1">
    <citation type="submission" date="2020-03" db="EMBL/GenBank/DDBJ databases">
        <title>Genomic Encyclopedia of Type Strains, Phase IV (KMG-IV): sequencing the most valuable type-strain genomes for metagenomic binning, comparative biology and taxonomic classification.</title>
        <authorList>
            <person name="Goeker M."/>
        </authorList>
    </citation>
    <scope>NUCLEOTIDE SEQUENCE [LARGE SCALE GENOMIC DNA]</scope>
    <source>
        <strain evidence="4 5">DSM 105722</strain>
    </source>
</reference>
<dbReference type="Proteomes" id="UP000576368">
    <property type="component" value="Unassembled WGS sequence"/>
</dbReference>
<dbReference type="Gene3D" id="2.60.120.1440">
    <property type="match status" value="1"/>
</dbReference>
<evidence type="ECO:0000313" key="4">
    <source>
        <dbReference type="EMBL" id="NJC20159.1"/>
    </source>
</evidence>
<name>A0A7X6BL74_9BACT</name>
<protein>
    <recommendedName>
        <fullName evidence="6">FecR family protein</fullName>
    </recommendedName>
</protein>
<dbReference type="Pfam" id="PF04773">
    <property type="entry name" value="FecR"/>
    <property type="match status" value="1"/>
</dbReference>
<keyword evidence="1" id="KW-1133">Transmembrane helix</keyword>
<gene>
    <name evidence="4" type="ORF">GGR15_003802</name>
</gene>
<dbReference type="GeneID" id="86891423"/>
<evidence type="ECO:0000256" key="1">
    <source>
        <dbReference type="SAM" id="Phobius"/>
    </source>
</evidence>
<keyword evidence="1" id="KW-0812">Transmembrane</keyword>
<dbReference type="Pfam" id="PF16344">
    <property type="entry name" value="FecR_C"/>
    <property type="match status" value="1"/>
</dbReference>
<dbReference type="AlphaFoldDB" id="A0A7X6BL74"/>
<sequence>MKKRKENQTLFQHLEDPAYQSQHFSRYTQFNAIEGWEKVEPRLKSKSNNRFYRLLPYAAILILCIGIITFLRTNSPQTNIPVSLHKNISNPTVRLVMEDGNTLELNTTDSSQRLEHEDFKSDGKQLVYKHTESSGSPRFHLLQVPRGGEYALVLADGTRVWLNAETELSYPSYFSGKDRRVKLKGEAYFEVTADTSMPFIVETKHLQINVLGTSFNISAYPDESHHATLAKGKIKAIYEEKQVILSPGEQALLTDSGMIVHAVDIATYTSWKERRFVFKNKPLQEVARDLERWYNVRLTIRQDAQPIRLTANLPKYENIEKILHIIENIARVKCETNDQEIIIKPE</sequence>
<evidence type="ECO:0000259" key="3">
    <source>
        <dbReference type="Pfam" id="PF16344"/>
    </source>
</evidence>
<evidence type="ECO:0000259" key="2">
    <source>
        <dbReference type="Pfam" id="PF04773"/>
    </source>
</evidence>
<organism evidence="4 5">
    <name type="scientific">Butyricimonas paravirosa</name>
    <dbReference type="NCBI Taxonomy" id="1472417"/>
    <lineage>
        <taxon>Bacteria</taxon>
        <taxon>Pseudomonadati</taxon>
        <taxon>Bacteroidota</taxon>
        <taxon>Bacteroidia</taxon>
        <taxon>Bacteroidales</taxon>
        <taxon>Odoribacteraceae</taxon>
        <taxon>Butyricimonas</taxon>
    </lineage>
</organism>
<feature type="transmembrane region" description="Helical" evidence="1">
    <location>
        <begin position="51"/>
        <end position="71"/>
    </location>
</feature>
<dbReference type="PANTHER" id="PTHR30273">
    <property type="entry name" value="PERIPLASMIC SIGNAL SENSOR AND SIGMA FACTOR ACTIVATOR FECR-RELATED"/>
    <property type="match status" value="1"/>
</dbReference>
<keyword evidence="1" id="KW-0472">Membrane</keyword>
<proteinExistence type="predicted"/>
<dbReference type="InterPro" id="IPR032508">
    <property type="entry name" value="FecR_C"/>
</dbReference>